<dbReference type="EMBL" id="BMZS01000009">
    <property type="protein sequence ID" value="GHD57339.1"/>
    <property type="molecule type" value="Genomic_DNA"/>
</dbReference>
<dbReference type="PANTHER" id="PTHR30386">
    <property type="entry name" value="MEMBRANE FUSION SUBUNIT OF EMRAB-TOLC MULTIDRUG EFFLUX PUMP"/>
    <property type="match status" value="1"/>
</dbReference>
<evidence type="ECO:0000256" key="4">
    <source>
        <dbReference type="ARBA" id="ARBA00022475"/>
    </source>
</evidence>
<keyword evidence="6 9" id="KW-0812">Transmembrane</keyword>
<dbReference type="Proteomes" id="UP000630353">
    <property type="component" value="Unassembled WGS sequence"/>
</dbReference>
<evidence type="ECO:0000313" key="13">
    <source>
        <dbReference type="EMBL" id="GHD57339.1"/>
    </source>
</evidence>
<evidence type="ECO:0000256" key="3">
    <source>
        <dbReference type="ARBA" id="ARBA00022448"/>
    </source>
</evidence>
<protein>
    <recommendedName>
        <fullName evidence="9">Membrane fusion protein (MFP) family protein</fullName>
    </recommendedName>
</protein>
<dbReference type="InterPro" id="IPR050739">
    <property type="entry name" value="MFP"/>
</dbReference>
<keyword evidence="4 9" id="KW-1003">Cell membrane</keyword>
<evidence type="ECO:0000256" key="8">
    <source>
        <dbReference type="ARBA" id="ARBA00023136"/>
    </source>
</evidence>
<evidence type="ECO:0000313" key="14">
    <source>
        <dbReference type="Proteomes" id="UP000630353"/>
    </source>
</evidence>
<feature type="transmembrane region" description="Helical" evidence="9">
    <location>
        <begin position="35"/>
        <end position="56"/>
    </location>
</feature>
<evidence type="ECO:0000256" key="5">
    <source>
        <dbReference type="ARBA" id="ARBA00022519"/>
    </source>
</evidence>
<dbReference type="Pfam" id="PF26002">
    <property type="entry name" value="Beta-barrel_AprE"/>
    <property type="match status" value="1"/>
</dbReference>
<dbReference type="NCBIfam" id="TIGR01843">
    <property type="entry name" value="type_I_hlyD"/>
    <property type="match status" value="1"/>
</dbReference>
<evidence type="ECO:0000256" key="2">
    <source>
        <dbReference type="ARBA" id="ARBA00009477"/>
    </source>
</evidence>
<evidence type="ECO:0000259" key="12">
    <source>
        <dbReference type="Pfam" id="PF26002"/>
    </source>
</evidence>
<dbReference type="InterPro" id="IPR058982">
    <property type="entry name" value="Beta-barrel_AprE"/>
</dbReference>
<keyword evidence="7 9" id="KW-1133">Transmembrane helix</keyword>
<dbReference type="PANTHER" id="PTHR30386:SF17">
    <property type="entry name" value="ALKALINE PROTEASE SECRETION PROTEIN APRE"/>
    <property type="match status" value="1"/>
</dbReference>
<evidence type="ECO:0000259" key="11">
    <source>
        <dbReference type="Pfam" id="PF25994"/>
    </source>
</evidence>
<dbReference type="Gene3D" id="2.40.50.100">
    <property type="match status" value="1"/>
</dbReference>
<gene>
    <name evidence="13" type="primary">rsaE</name>
    <name evidence="13" type="ORF">GCM10017083_38690</name>
</gene>
<dbReference type="GO" id="GO:0005886">
    <property type="term" value="C:plasma membrane"/>
    <property type="evidence" value="ECO:0007669"/>
    <property type="project" value="UniProtKB-SubCell"/>
</dbReference>
<keyword evidence="5 9" id="KW-0997">Cell inner membrane</keyword>
<comment type="similarity">
    <text evidence="2 9">Belongs to the membrane fusion protein (MFP) (TC 8.A.1) family.</text>
</comment>
<feature type="domain" description="AprE-like beta-barrel" evidence="12">
    <location>
        <begin position="343"/>
        <end position="432"/>
    </location>
</feature>
<evidence type="ECO:0000256" key="9">
    <source>
        <dbReference type="RuleBase" id="RU365093"/>
    </source>
</evidence>
<feature type="coiled-coil region" evidence="10">
    <location>
        <begin position="186"/>
        <end position="220"/>
    </location>
</feature>
<comment type="caution">
    <text evidence="13">The sequence shown here is derived from an EMBL/GenBank/DDBJ whole genome shotgun (WGS) entry which is preliminary data.</text>
</comment>
<dbReference type="InterPro" id="IPR006144">
    <property type="entry name" value="Secretion_HlyD_CS"/>
</dbReference>
<dbReference type="Pfam" id="PF25994">
    <property type="entry name" value="HH_AprE"/>
    <property type="match status" value="1"/>
</dbReference>
<reference evidence="13" key="1">
    <citation type="journal article" date="2014" name="Int. J. Syst. Evol. Microbiol.">
        <title>Complete genome sequence of Corynebacterium casei LMG S-19264T (=DSM 44701T), isolated from a smear-ripened cheese.</title>
        <authorList>
            <consortium name="US DOE Joint Genome Institute (JGI-PGF)"/>
            <person name="Walter F."/>
            <person name="Albersmeier A."/>
            <person name="Kalinowski J."/>
            <person name="Ruckert C."/>
        </authorList>
    </citation>
    <scope>NUCLEOTIDE SEQUENCE</scope>
    <source>
        <strain evidence="13">KCTC 42651</strain>
    </source>
</reference>
<comment type="subcellular location">
    <subcellularLocation>
        <location evidence="1 9">Cell inner membrane</location>
        <topology evidence="1 9">Single-pass membrane protein</topology>
    </subcellularLocation>
</comment>
<dbReference type="GO" id="GO:0009306">
    <property type="term" value="P:protein secretion"/>
    <property type="evidence" value="ECO:0007669"/>
    <property type="project" value="InterPro"/>
</dbReference>
<reference evidence="13" key="2">
    <citation type="submission" date="2020-09" db="EMBL/GenBank/DDBJ databases">
        <authorList>
            <person name="Sun Q."/>
            <person name="Kim S."/>
        </authorList>
    </citation>
    <scope>NUCLEOTIDE SEQUENCE</scope>
    <source>
        <strain evidence="13">KCTC 42651</strain>
    </source>
</reference>
<evidence type="ECO:0000256" key="7">
    <source>
        <dbReference type="ARBA" id="ARBA00022989"/>
    </source>
</evidence>
<dbReference type="PROSITE" id="PS00543">
    <property type="entry name" value="HLYD_FAMILY"/>
    <property type="match status" value="1"/>
</dbReference>
<dbReference type="InterPro" id="IPR058781">
    <property type="entry name" value="HH_AprE-like"/>
</dbReference>
<organism evidence="13 14">
    <name type="scientific">Thalassobaculum fulvum</name>
    <dbReference type="NCBI Taxonomy" id="1633335"/>
    <lineage>
        <taxon>Bacteria</taxon>
        <taxon>Pseudomonadati</taxon>
        <taxon>Pseudomonadota</taxon>
        <taxon>Alphaproteobacteria</taxon>
        <taxon>Rhodospirillales</taxon>
        <taxon>Thalassobaculaceae</taxon>
        <taxon>Thalassobaculum</taxon>
    </lineage>
</organism>
<accession>A0A918XUU6</accession>
<evidence type="ECO:0000256" key="1">
    <source>
        <dbReference type="ARBA" id="ARBA00004377"/>
    </source>
</evidence>
<evidence type="ECO:0000256" key="6">
    <source>
        <dbReference type="ARBA" id="ARBA00022692"/>
    </source>
</evidence>
<dbReference type="InterPro" id="IPR010129">
    <property type="entry name" value="T1SS_HlyD"/>
</dbReference>
<proteinExistence type="inferred from homology"/>
<dbReference type="SUPFAM" id="SSF111369">
    <property type="entry name" value="HlyD-like secretion proteins"/>
    <property type="match status" value="1"/>
</dbReference>
<sequence length="457" mass="51239">MTLVERDNAQLPGLPTVFDPYEEISRKAKPRWSKAVMVGYLIILVFFGGFGGFSAFAPLHSAVMAPGELRVDNERKLVQHPEGGIVTEILVREGQRVEEGEVLLRLDPTRDKAQANILNQRYISALAQRARLIAERDSLPEIEFPPEVLSELSDPQIAEIVEGERNVFRTSRESRDGQVNLILGQIDQAKAQMDSIRLERSSVEEQLSLIEQELRAVRELYEKGLERLPRLLALQRNEAALKGQIGRLNGSIAQLEKQIGDSELRIVQVERDFQSTVAQRLDVVVEQIQQLNQQRPVVSQSVKRLEIKAPRSGRVIDLTVHTIGQVIGGREAVMQIVPEDEDLIVIAKVKPRDIDELNGEISQVQVRLTAFSQRFMHPVKATVESVSTDVIEPPNGGSSYYRVILRLDPDSQEHILKGQKLTSGMPALAMIGVGEKTLLSYLIEPLWRSVSESLREP</sequence>
<keyword evidence="8 9" id="KW-0472">Membrane</keyword>
<keyword evidence="10" id="KW-0175">Coiled coil</keyword>
<keyword evidence="14" id="KW-1185">Reference proteome</keyword>
<dbReference type="RefSeq" id="WP_189992683.1">
    <property type="nucleotide sequence ID" value="NZ_BMZS01000009.1"/>
</dbReference>
<evidence type="ECO:0000256" key="10">
    <source>
        <dbReference type="SAM" id="Coils"/>
    </source>
</evidence>
<name>A0A918XUU6_9PROT</name>
<keyword evidence="3 9" id="KW-0813">Transport</keyword>
<feature type="domain" description="AprE-like long alpha-helical hairpin" evidence="11">
    <location>
        <begin position="112"/>
        <end position="295"/>
    </location>
</feature>
<dbReference type="AlphaFoldDB" id="A0A918XUU6"/>
<dbReference type="PRINTS" id="PR01490">
    <property type="entry name" value="RTXTOXIND"/>
</dbReference>